<dbReference type="SUPFAM" id="SSF48576">
    <property type="entry name" value="Terpenoid synthases"/>
    <property type="match status" value="1"/>
</dbReference>
<dbReference type="Gene3D" id="1.10.600.10">
    <property type="entry name" value="Farnesyl Diphosphate Synthase"/>
    <property type="match status" value="1"/>
</dbReference>
<dbReference type="CDD" id="cd00684">
    <property type="entry name" value="Terpene_cyclase_plant_C1"/>
    <property type="match status" value="1"/>
</dbReference>
<dbReference type="EMBL" id="JAJJMB010010543">
    <property type="protein sequence ID" value="KAI3908053.1"/>
    <property type="molecule type" value="Genomic_DNA"/>
</dbReference>
<evidence type="ECO:0000256" key="2">
    <source>
        <dbReference type="ARBA" id="ARBA00022723"/>
    </source>
</evidence>
<dbReference type="GO" id="GO:0010333">
    <property type="term" value="F:terpene synthase activity"/>
    <property type="evidence" value="ECO:0007669"/>
    <property type="project" value="InterPro"/>
</dbReference>
<dbReference type="InterPro" id="IPR005630">
    <property type="entry name" value="Terpene_synthase_metal-bd"/>
</dbReference>
<dbReference type="Gene3D" id="1.50.10.130">
    <property type="entry name" value="Terpene synthase, N-terminal domain"/>
    <property type="match status" value="1"/>
</dbReference>
<organism evidence="7 8">
    <name type="scientific">Papaver atlanticum</name>
    <dbReference type="NCBI Taxonomy" id="357466"/>
    <lineage>
        <taxon>Eukaryota</taxon>
        <taxon>Viridiplantae</taxon>
        <taxon>Streptophyta</taxon>
        <taxon>Embryophyta</taxon>
        <taxon>Tracheophyta</taxon>
        <taxon>Spermatophyta</taxon>
        <taxon>Magnoliopsida</taxon>
        <taxon>Ranunculales</taxon>
        <taxon>Papaveraceae</taxon>
        <taxon>Papaveroideae</taxon>
        <taxon>Papaver</taxon>
    </lineage>
</organism>
<dbReference type="Gene3D" id="1.50.10.160">
    <property type="match status" value="1"/>
</dbReference>
<reference evidence="7" key="1">
    <citation type="submission" date="2022-04" db="EMBL/GenBank/DDBJ databases">
        <title>A functionally conserved STORR gene fusion in Papaver species that diverged 16.8 million years ago.</title>
        <authorList>
            <person name="Catania T."/>
        </authorList>
    </citation>
    <scope>NUCLEOTIDE SEQUENCE</scope>
    <source>
        <strain evidence="7">S-188037</strain>
    </source>
</reference>
<dbReference type="Pfam" id="PF01397">
    <property type="entry name" value="Terpene_synth"/>
    <property type="match status" value="1"/>
</dbReference>
<dbReference type="GO" id="GO:0000287">
    <property type="term" value="F:magnesium ion binding"/>
    <property type="evidence" value="ECO:0007669"/>
    <property type="project" value="InterPro"/>
</dbReference>
<dbReference type="InterPro" id="IPR050148">
    <property type="entry name" value="Terpene_synthase-like"/>
</dbReference>
<sequence>MEQFYDTVSVDSRINVSRRPSYAVLCSKELNERIREMFTKVELSVSSYDTAWVAMVPSPISPQSPCFPKCVGWILENQLSDGSWCIAHDHPLLIKDSLSSTLACILALKKWDVGEEHVNKGLRYIGSNFSLVNDKNQHAPIGFDIIFPNMIEYAQTLGINLPLSTSTVDALLQKRDLEIRRVSETNSEGSKLYLAYIAEGVGKHHGWKDIMKYQRKNGSLFNSPSATAAAFVHLQDTNCLNYLSAVSEKFGSWVPTAYPLDIYVSLSLVDNLERLGIDRHFKGEIQSLLDTIYRCWLDMDEEIFSDMTTCAVAFRILRMHGYDISSDALVGEPFFDTPGGYNKDLQCALELYRASQIMIRPDESILERQNMRSSNFLKQCLSKRSIHTDVFNKVMIQEVEYALKFPFYAQFERVENKRYMEHYNSDNLSILKTAYRSSNIESKDLLELAVEDFNICQSIHRKELQQLERWIKENRLDKLKFSSRHVSKLNFIHFTFAATLFSPELSDARLLFSKSTILVLAVDDFFDGGGSREELVNLVELFDKWRSGIPVTDFYSENVEIIISAFQNAVDDFGEEIFSRQGYRATSQLIEMWHSVINANMKETEWYNNKVVPTFDEYMANACVTVLLVPIAFPALHLLGPDVPEEVHRGTEFLNLAKAMNTCGRLLNDIQTLKKETEAGKLINAVSLLMSSGNVTEEEAVKKVQGMIKRSRTELLRLAFHSKDSGMPRACKELLWIMNKQMEFTYMSNDTFTTYNDGVTNSQEIVSVVNAIFEERLHVPPYATATRVCNRSSISGSKSEEPEPAAQ</sequence>
<name>A0AAD4SJ60_9MAGN</name>
<dbReference type="GO" id="GO:0016102">
    <property type="term" value="P:diterpenoid biosynthetic process"/>
    <property type="evidence" value="ECO:0007669"/>
    <property type="project" value="InterPro"/>
</dbReference>
<evidence type="ECO:0000256" key="3">
    <source>
        <dbReference type="ARBA" id="ARBA00022842"/>
    </source>
</evidence>
<dbReference type="Pfam" id="PF03936">
    <property type="entry name" value="Terpene_synth_C"/>
    <property type="match status" value="1"/>
</dbReference>
<dbReference type="InterPro" id="IPR044814">
    <property type="entry name" value="Terpene_cyclase_plant_C1"/>
</dbReference>
<proteinExistence type="predicted"/>
<dbReference type="Proteomes" id="UP001202328">
    <property type="component" value="Unassembled WGS sequence"/>
</dbReference>
<evidence type="ECO:0000313" key="7">
    <source>
        <dbReference type="EMBL" id="KAI3908053.1"/>
    </source>
</evidence>
<evidence type="ECO:0000256" key="1">
    <source>
        <dbReference type="ARBA" id="ARBA00001946"/>
    </source>
</evidence>
<dbReference type="FunFam" id="1.10.600.10:FF:000005">
    <property type="entry name" value="Ent-kaur-16-ene synthase, chloroplastic"/>
    <property type="match status" value="1"/>
</dbReference>
<evidence type="ECO:0000259" key="5">
    <source>
        <dbReference type="Pfam" id="PF01397"/>
    </source>
</evidence>
<keyword evidence="2" id="KW-0479">Metal-binding</keyword>
<dbReference type="FunFam" id="1.50.10.130:FF:000002">
    <property type="entry name" value="Ent-copalyl diphosphate synthase, chloroplastic"/>
    <property type="match status" value="1"/>
</dbReference>
<dbReference type="SFLD" id="SFLDG01014">
    <property type="entry name" value="Terpene_Cyclase_Like_1_N-term"/>
    <property type="match status" value="1"/>
</dbReference>
<dbReference type="FunFam" id="1.50.10.160:FF:000002">
    <property type="entry name" value="cis-abienol synthase, chloroplastic"/>
    <property type="match status" value="1"/>
</dbReference>
<evidence type="ECO:0000256" key="4">
    <source>
        <dbReference type="ARBA" id="ARBA00023239"/>
    </source>
</evidence>
<comment type="caution">
    <text evidence="7">The sequence shown here is derived from an EMBL/GenBank/DDBJ whole genome shotgun (WGS) entry which is preliminary data.</text>
</comment>
<accession>A0AAD4SJ60</accession>
<dbReference type="InterPro" id="IPR008949">
    <property type="entry name" value="Isoprenoid_synthase_dom_sf"/>
</dbReference>
<dbReference type="PANTHER" id="PTHR31739:SF3">
    <property type="entry name" value="ENT-KAUR-16-ENE SYNTHASE, CHLOROPLASTIC"/>
    <property type="match status" value="1"/>
</dbReference>
<keyword evidence="8" id="KW-1185">Reference proteome</keyword>
<feature type="domain" description="Terpene synthase metal-binding" evidence="6">
    <location>
        <begin position="473"/>
        <end position="712"/>
    </location>
</feature>
<evidence type="ECO:0000313" key="8">
    <source>
        <dbReference type="Proteomes" id="UP001202328"/>
    </source>
</evidence>
<dbReference type="InterPro" id="IPR036965">
    <property type="entry name" value="Terpene_synth_N_sf"/>
</dbReference>
<feature type="domain" description="Terpene synthase N-terminal" evidence="5">
    <location>
        <begin position="207"/>
        <end position="403"/>
    </location>
</feature>
<dbReference type="SUPFAM" id="SSF48239">
    <property type="entry name" value="Terpenoid cyclases/Protein prenyltransferases"/>
    <property type="match status" value="2"/>
</dbReference>
<evidence type="ECO:0000259" key="6">
    <source>
        <dbReference type="Pfam" id="PF03936"/>
    </source>
</evidence>
<dbReference type="InterPro" id="IPR008930">
    <property type="entry name" value="Terpenoid_cyclase/PrenylTrfase"/>
</dbReference>
<gene>
    <name evidence="7" type="ORF">MKW98_003698</name>
</gene>
<dbReference type="InterPro" id="IPR001906">
    <property type="entry name" value="Terpene_synth_N"/>
</dbReference>
<protein>
    <submittedName>
        <fullName evidence="7">Uncharacterized protein</fullName>
    </submittedName>
</protein>
<comment type="cofactor">
    <cofactor evidence="1">
        <name>Mg(2+)</name>
        <dbReference type="ChEBI" id="CHEBI:18420"/>
    </cofactor>
</comment>
<keyword evidence="4" id="KW-0456">Lyase</keyword>
<dbReference type="PANTHER" id="PTHR31739">
    <property type="entry name" value="ENT-COPALYL DIPHOSPHATE SYNTHASE, CHLOROPLASTIC"/>
    <property type="match status" value="1"/>
</dbReference>
<keyword evidence="3" id="KW-0460">Magnesium</keyword>
<dbReference type="AlphaFoldDB" id="A0AAD4SJ60"/>